<dbReference type="EMBL" id="CP054140">
    <property type="protein sequence ID" value="QQG64577.1"/>
    <property type="molecule type" value="Genomic_DNA"/>
</dbReference>
<keyword evidence="2" id="KW-0170">Cobalt</keyword>
<dbReference type="PIRSF" id="PIRSF033579">
    <property type="entry name" value="Anaer_Co_chel"/>
    <property type="match status" value="1"/>
</dbReference>
<dbReference type="AlphaFoldDB" id="A0A7T5VB20"/>
<feature type="binding site" evidence="2">
    <location>
        <position position="178"/>
    </location>
    <ligand>
        <name>Co(2+)</name>
        <dbReference type="ChEBI" id="CHEBI:48828"/>
    </ligand>
</feature>
<dbReference type="Gene3D" id="3.40.50.1400">
    <property type="match status" value="2"/>
</dbReference>
<gene>
    <name evidence="3" type="ORF">HP555_01235</name>
</gene>
<evidence type="ECO:0000313" key="4">
    <source>
        <dbReference type="Proteomes" id="UP000596092"/>
    </source>
</evidence>
<sequence length="300" mass="32999">MHENKAIVLATFGTTVETALSGLLSIRRAMTEAFPQIPVRMAFTANQIRQIWQRRAQDPIYLNTHPEVPDEILKVQGVLAAIANLQDRGVDTLIVQSTHIVPAEEFHDLGAYVRGLTSISTMKPRWRPFKTIALGRPLLGSYHLQRPYADDIRRAAEALSDDAALARDKKAALVYMGHGNHFFPSGGLYLEFAARMRQLYPDVLTLIATAEGFPDLDDILTDLCHHGVQRVILKPFLLVAGEHAANDLAGPEEDSWLSRLTAQGFEVTPVLTGLSQCPALVQIFIDHAAEAAADAGVELH</sequence>
<dbReference type="GO" id="GO:0046872">
    <property type="term" value="F:metal ion binding"/>
    <property type="evidence" value="ECO:0007669"/>
    <property type="project" value="UniProtKB-KW"/>
</dbReference>
<dbReference type="KEGG" id="dog:HP555_01235"/>
<dbReference type="SUPFAM" id="SSF53800">
    <property type="entry name" value="Chelatase"/>
    <property type="match status" value="1"/>
</dbReference>
<reference evidence="3 4" key="1">
    <citation type="submission" date="2020-05" db="EMBL/GenBank/DDBJ databases">
        <title>Complete genome of Desulfobulbus oligotrophicus.</title>
        <authorList>
            <person name="Podar M."/>
        </authorList>
    </citation>
    <scope>NUCLEOTIDE SEQUENCE [LARGE SCALE GENOMIC DNA]</scope>
    <source>
        <strain evidence="3 4">Prop6</strain>
    </source>
</reference>
<feature type="binding site" evidence="2">
    <location>
        <position position="211"/>
    </location>
    <ligand>
        <name>Co(2+)</name>
        <dbReference type="ChEBI" id="CHEBI:48828"/>
    </ligand>
</feature>
<protein>
    <submittedName>
        <fullName evidence="3">Sirohydrochlorin cobaltochelatase</fullName>
    </submittedName>
</protein>
<evidence type="ECO:0000256" key="1">
    <source>
        <dbReference type="PIRSR" id="PIRSR033579-1"/>
    </source>
</evidence>
<dbReference type="RefSeq" id="WP_199263409.1">
    <property type="nucleotide sequence ID" value="NZ_CP054140.1"/>
</dbReference>
<dbReference type="CDD" id="cd03413">
    <property type="entry name" value="CbiK_C"/>
    <property type="match status" value="1"/>
</dbReference>
<proteinExistence type="predicted"/>
<dbReference type="Proteomes" id="UP000596092">
    <property type="component" value="Chromosome"/>
</dbReference>
<dbReference type="GO" id="GO:0016852">
    <property type="term" value="F:sirohydrochlorin cobaltochelatase activity"/>
    <property type="evidence" value="ECO:0007669"/>
    <property type="project" value="InterPro"/>
</dbReference>
<evidence type="ECO:0000256" key="2">
    <source>
        <dbReference type="PIRSR" id="PIRSR033579-3"/>
    </source>
</evidence>
<keyword evidence="2" id="KW-0479">Metal-binding</keyword>
<dbReference type="Pfam" id="PF06180">
    <property type="entry name" value="CbiK"/>
    <property type="match status" value="1"/>
</dbReference>
<feature type="active site" description="Proton acceptor" evidence="1">
    <location>
        <position position="178"/>
    </location>
</feature>
<organism evidence="3 4">
    <name type="scientific">Desulfobulbus oligotrophicus</name>
    <dbReference type="NCBI Taxonomy" id="1909699"/>
    <lineage>
        <taxon>Bacteria</taxon>
        <taxon>Pseudomonadati</taxon>
        <taxon>Thermodesulfobacteriota</taxon>
        <taxon>Desulfobulbia</taxon>
        <taxon>Desulfobulbales</taxon>
        <taxon>Desulfobulbaceae</taxon>
        <taxon>Desulfobulbus</taxon>
    </lineage>
</organism>
<feature type="binding site" evidence="2">
    <location>
        <position position="243"/>
    </location>
    <ligand>
        <name>Co(2+)</name>
        <dbReference type="ChEBI" id="CHEBI:48828"/>
    </ligand>
</feature>
<dbReference type="InterPro" id="IPR010388">
    <property type="entry name" value="Anaerobic_Co-chelatase"/>
</dbReference>
<evidence type="ECO:0000313" key="3">
    <source>
        <dbReference type="EMBL" id="QQG64577.1"/>
    </source>
</evidence>
<accession>A0A7T5VB20</accession>
<dbReference type="GO" id="GO:0019251">
    <property type="term" value="P:anaerobic cobalamin biosynthetic process"/>
    <property type="evidence" value="ECO:0007669"/>
    <property type="project" value="InterPro"/>
</dbReference>
<name>A0A7T5VB20_9BACT</name>
<keyword evidence="4" id="KW-1185">Reference proteome</keyword>